<feature type="compositionally biased region" description="Basic residues" evidence="1">
    <location>
        <begin position="392"/>
        <end position="407"/>
    </location>
</feature>
<feature type="region of interest" description="Disordered" evidence="1">
    <location>
        <begin position="390"/>
        <end position="415"/>
    </location>
</feature>
<dbReference type="AlphaFoldDB" id="A0A6A3B480"/>
<keyword evidence="4" id="KW-1185">Reference proteome</keyword>
<comment type="caution">
    <text evidence="3">The sequence shown here is derived from an EMBL/GenBank/DDBJ whole genome shotgun (WGS) entry which is preliminary data.</text>
</comment>
<organism evidence="3 4">
    <name type="scientific">Hibiscus syriacus</name>
    <name type="common">Rose of Sharon</name>
    <dbReference type="NCBI Taxonomy" id="106335"/>
    <lineage>
        <taxon>Eukaryota</taxon>
        <taxon>Viridiplantae</taxon>
        <taxon>Streptophyta</taxon>
        <taxon>Embryophyta</taxon>
        <taxon>Tracheophyta</taxon>
        <taxon>Spermatophyta</taxon>
        <taxon>Magnoliopsida</taxon>
        <taxon>eudicotyledons</taxon>
        <taxon>Gunneridae</taxon>
        <taxon>Pentapetalae</taxon>
        <taxon>rosids</taxon>
        <taxon>malvids</taxon>
        <taxon>Malvales</taxon>
        <taxon>Malvaceae</taxon>
        <taxon>Malvoideae</taxon>
        <taxon>Hibiscus</taxon>
    </lineage>
</organism>
<dbReference type="PANTHER" id="PTHR35497:SF1">
    <property type="entry name" value="ACYL-UDP-N-ACETYLGLUCOSAMINE O-ACYLTRANSFERASE"/>
    <property type="match status" value="1"/>
</dbReference>
<proteinExistence type="predicted"/>
<dbReference type="EMBL" id="VEPZ02000908">
    <property type="protein sequence ID" value="KAE8711790.1"/>
    <property type="molecule type" value="Genomic_DNA"/>
</dbReference>
<evidence type="ECO:0000313" key="3">
    <source>
        <dbReference type="EMBL" id="KAE8711790.1"/>
    </source>
</evidence>
<dbReference type="Pfam" id="PF12874">
    <property type="entry name" value="zf-met"/>
    <property type="match status" value="1"/>
</dbReference>
<dbReference type="InterPro" id="IPR013087">
    <property type="entry name" value="Znf_C2H2_type"/>
</dbReference>
<name>A0A6A3B480_HIBSY</name>
<feature type="region of interest" description="Disordered" evidence="1">
    <location>
        <begin position="254"/>
        <end position="286"/>
    </location>
</feature>
<evidence type="ECO:0000259" key="2">
    <source>
        <dbReference type="Pfam" id="PF12874"/>
    </source>
</evidence>
<dbReference type="PANTHER" id="PTHR35497">
    <property type="entry name" value="ACYL-UDP-N-ACETYLGLUCOSAMINE O-ACYLTRANSFERASE"/>
    <property type="match status" value="1"/>
</dbReference>
<gene>
    <name evidence="3" type="ORF">F3Y22_tig00110279pilonHSYRG00173</name>
</gene>
<sequence>MEERRELGFQRKGACSLKEQLAKTTLNNVRSQGHTYVELREDGKRFIFFCTLCLAPCYSDSVLLDHLKGSLHKERLAAAKITLLGTNPWPFNDGVLFFGASNEKEKQSAVVNDNQNRLLEFQNNDILAVVKYVGNQVSSNNKQVNGKAGDSDLVIPGVLMKDEISDLKLNFIGFGEIAARFSENGVSNSISRIWCEWLGKEAPKNDDKSKVSKNEFAVVTFVYNCDLGRRGLLDDVKLLLTSSSTADLVNGEAATKKRKKSFSDPEDSESLRNQYDSSGEDSSASNGASSSLALARYDDQLLLTRFISNKAIRRELRRQQRVAAERMCDICRQKMLPDKDVAALMNLNTGKLVCSSRNVNGAFHLFHTSCLIHWILLCEVERIENQPVNPKVVRRRSRRKSRTKSTKTGKNGEAKPAGTLITSVLCPECQGTGIEIEGDELEKPEISLSQMFRYKIKVSDGRREWMKNPEILENCSTGFHFPSQSTEIIQEKVMPLKLLHFYSADMSE</sequence>
<evidence type="ECO:0000313" key="4">
    <source>
        <dbReference type="Proteomes" id="UP000436088"/>
    </source>
</evidence>
<protein>
    <recommendedName>
        <fullName evidence="2">C2H2-type domain-containing protein</fullName>
    </recommendedName>
</protein>
<accession>A0A6A3B480</accession>
<reference evidence="3" key="1">
    <citation type="submission" date="2019-09" db="EMBL/GenBank/DDBJ databases">
        <title>Draft genome information of white flower Hibiscus syriacus.</title>
        <authorList>
            <person name="Kim Y.-M."/>
        </authorList>
    </citation>
    <scope>NUCLEOTIDE SEQUENCE [LARGE SCALE GENOMIC DNA]</scope>
    <source>
        <strain evidence="3">YM2019G1</strain>
    </source>
</reference>
<feature type="compositionally biased region" description="Low complexity" evidence="1">
    <location>
        <begin position="276"/>
        <end position="286"/>
    </location>
</feature>
<dbReference type="Proteomes" id="UP000436088">
    <property type="component" value="Unassembled WGS sequence"/>
</dbReference>
<feature type="domain" description="C2H2-type" evidence="2">
    <location>
        <begin position="48"/>
        <end position="72"/>
    </location>
</feature>
<evidence type="ECO:0000256" key="1">
    <source>
        <dbReference type="SAM" id="MobiDB-lite"/>
    </source>
</evidence>